<dbReference type="STRING" id="225848.Sps_02428"/>
<evidence type="ECO:0000256" key="1">
    <source>
        <dbReference type="SAM" id="Phobius"/>
    </source>
</evidence>
<dbReference type="KEGG" id="spsw:Sps_02428"/>
<keyword evidence="1" id="KW-0472">Membrane</keyword>
<keyword evidence="1" id="KW-0812">Transmembrane</keyword>
<dbReference type="GO" id="GO:0016020">
    <property type="term" value="C:membrane"/>
    <property type="evidence" value="ECO:0007669"/>
    <property type="project" value="GOC"/>
</dbReference>
<dbReference type="Pfam" id="PF06127">
    <property type="entry name" value="Mpo1-like"/>
    <property type="match status" value="1"/>
</dbReference>
<name>A0A1S6HQ11_9GAMM</name>
<organism evidence="2 3">
    <name type="scientific">Shewanella psychrophila</name>
    <dbReference type="NCBI Taxonomy" id="225848"/>
    <lineage>
        <taxon>Bacteria</taxon>
        <taxon>Pseudomonadati</taxon>
        <taxon>Pseudomonadota</taxon>
        <taxon>Gammaproteobacteria</taxon>
        <taxon>Alteromonadales</taxon>
        <taxon>Shewanellaceae</taxon>
        <taxon>Shewanella</taxon>
    </lineage>
</organism>
<proteinExistence type="predicted"/>
<dbReference type="PANTHER" id="PTHR28026:SF9">
    <property type="entry name" value="2-HYDROXY-PALMITIC ACID DIOXYGENASE MPO1"/>
    <property type="match status" value="1"/>
</dbReference>
<sequence length="181" mass="20520">MKSAEEQLSTYKSVHLNSKNIRTHFVGVPLIIWSIFLLLNLIPVNFFAWDDPAISINVASAFAIGVLIYYFKLHASLAIGLSLFILPVLYSTYLVAEVQGAVWIAIGVFVIGWVFQLIGHKYEKAKPAFVDDLNQLLIGPFFLMAELYFMLGLEKELDKQITPMAVEKRRALETLRREARS</sequence>
<dbReference type="EMBL" id="CP014782">
    <property type="protein sequence ID" value="AQS37582.1"/>
    <property type="molecule type" value="Genomic_DNA"/>
</dbReference>
<feature type="transmembrane region" description="Helical" evidence="1">
    <location>
        <begin position="78"/>
        <end position="96"/>
    </location>
</feature>
<dbReference type="InterPro" id="IPR009305">
    <property type="entry name" value="Mpo1-like"/>
</dbReference>
<dbReference type="GO" id="GO:0046521">
    <property type="term" value="P:sphingoid catabolic process"/>
    <property type="evidence" value="ECO:0007669"/>
    <property type="project" value="TreeGrafter"/>
</dbReference>
<keyword evidence="1" id="KW-1133">Transmembrane helix</keyword>
<protein>
    <submittedName>
        <fullName evidence="2">Putative membrane protein</fullName>
    </submittedName>
</protein>
<dbReference type="PANTHER" id="PTHR28026">
    <property type="entry name" value="DUF962 DOMAIN PROTEIN (AFU_ORTHOLOGUE AFUA_8G05310)"/>
    <property type="match status" value="1"/>
</dbReference>
<dbReference type="AlphaFoldDB" id="A0A1S6HQ11"/>
<reference evidence="2 3" key="1">
    <citation type="submission" date="2016-03" db="EMBL/GenBank/DDBJ databases">
        <title>Complete genome sequence of Shewanella psychrophila WP2, a deep sea bacterium isolated from west Pacific sediment.</title>
        <authorList>
            <person name="Xu G."/>
            <person name="Jian H."/>
        </authorList>
    </citation>
    <scope>NUCLEOTIDE SEQUENCE [LARGE SCALE GENOMIC DNA]</scope>
    <source>
        <strain evidence="2 3">WP2</strain>
    </source>
</reference>
<feature type="transmembrane region" description="Helical" evidence="1">
    <location>
        <begin position="54"/>
        <end position="71"/>
    </location>
</feature>
<feature type="transmembrane region" description="Helical" evidence="1">
    <location>
        <begin position="21"/>
        <end position="42"/>
    </location>
</feature>
<dbReference type="Proteomes" id="UP000189545">
    <property type="component" value="Chromosome"/>
</dbReference>
<dbReference type="OrthoDB" id="5515308at2"/>
<dbReference type="RefSeq" id="WP_077752736.1">
    <property type="nucleotide sequence ID" value="NZ_CP014782.1"/>
</dbReference>
<accession>A0A1S6HQ11</accession>
<gene>
    <name evidence="2" type="ORF">Sps_02428</name>
</gene>
<evidence type="ECO:0000313" key="3">
    <source>
        <dbReference type="Proteomes" id="UP000189545"/>
    </source>
</evidence>
<keyword evidence="3" id="KW-1185">Reference proteome</keyword>
<feature type="transmembrane region" description="Helical" evidence="1">
    <location>
        <begin position="102"/>
        <end position="119"/>
    </location>
</feature>
<evidence type="ECO:0000313" key="2">
    <source>
        <dbReference type="EMBL" id="AQS37582.1"/>
    </source>
</evidence>